<comment type="caution">
    <text evidence="7">The sequence shown here is derived from an EMBL/GenBank/DDBJ whole genome shotgun (WGS) entry which is preliminary data.</text>
</comment>
<organism evidence="7 8">
    <name type="scientific">Pseudonocardia ailaonensis</name>
    <dbReference type="NCBI Taxonomy" id="367279"/>
    <lineage>
        <taxon>Bacteria</taxon>
        <taxon>Bacillati</taxon>
        <taxon>Actinomycetota</taxon>
        <taxon>Actinomycetes</taxon>
        <taxon>Pseudonocardiales</taxon>
        <taxon>Pseudonocardiaceae</taxon>
        <taxon>Pseudonocardia</taxon>
    </lineage>
</organism>
<evidence type="ECO:0000259" key="6">
    <source>
        <dbReference type="PROSITE" id="PS50977"/>
    </source>
</evidence>
<feature type="DNA-binding region" description="H-T-H motif" evidence="5">
    <location>
        <begin position="28"/>
        <end position="47"/>
    </location>
</feature>
<dbReference type="PANTHER" id="PTHR30055:SF175">
    <property type="entry name" value="HTH-TYPE TRANSCRIPTIONAL REPRESSOR KSTR2"/>
    <property type="match status" value="1"/>
</dbReference>
<dbReference type="PRINTS" id="PR00455">
    <property type="entry name" value="HTHTETR"/>
</dbReference>
<dbReference type="Gene3D" id="1.10.357.10">
    <property type="entry name" value="Tetracycline Repressor, domain 2"/>
    <property type="match status" value="1"/>
</dbReference>
<keyword evidence="1" id="KW-0678">Repressor</keyword>
<dbReference type="EMBL" id="BAAAQK010000005">
    <property type="protein sequence ID" value="GAA1844142.1"/>
    <property type="molecule type" value="Genomic_DNA"/>
</dbReference>
<dbReference type="PROSITE" id="PS50977">
    <property type="entry name" value="HTH_TETR_2"/>
    <property type="match status" value="1"/>
</dbReference>
<dbReference type="InterPro" id="IPR009057">
    <property type="entry name" value="Homeodomain-like_sf"/>
</dbReference>
<dbReference type="Proteomes" id="UP001500449">
    <property type="component" value="Unassembled WGS sequence"/>
</dbReference>
<protein>
    <submittedName>
        <fullName evidence="7">TetR/AcrR family transcriptional regulator</fullName>
    </submittedName>
</protein>
<dbReference type="SUPFAM" id="SSF48498">
    <property type="entry name" value="Tetracyclin repressor-like, C-terminal domain"/>
    <property type="match status" value="1"/>
</dbReference>
<sequence>MTRTTDRRSSILSGAAELFARQGVASSTVRQIADRVGMLSGSLYHHFPSKDAMVVEILTGYLDNLLARYRSVLGEGLSPRARLERLVHASLTEAELFPHATLVYQNELTYLRSGETVRSHPGFEGVRAAAAEVQQTWMDVIEAGRADGSFRTDIDARVFYRFLRDSVWLAVHWHRPDGGPGIDRLAGDCVSLFLDGFATFDEA</sequence>
<keyword evidence="3 5" id="KW-0238">DNA-binding</keyword>
<gene>
    <name evidence="7" type="ORF">GCM10009836_24430</name>
</gene>
<evidence type="ECO:0000256" key="2">
    <source>
        <dbReference type="ARBA" id="ARBA00023015"/>
    </source>
</evidence>
<dbReference type="RefSeq" id="WP_344415627.1">
    <property type="nucleotide sequence ID" value="NZ_BAAAQK010000005.1"/>
</dbReference>
<evidence type="ECO:0000256" key="5">
    <source>
        <dbReference type="PROSITE-ProRule" id="PRU00335"/>
    </source>
</evidence>
<evidence type="ECO:0000256" key="3">
    <source>
        <dbReference type="ARBA" id="ARBA00023125"/>
    </source>
</evidence>
<accession>A0ABN2N0B5</accession>
<evidence type="ECO:0000256" key="4">
    <source>
        <dbReference type="ARBA" id="ARBA00023163"/>
    </source>
</evidence>
<dbReference type="InterPro" id="IPR050109">
    <property type="entry name" value="HTH-type_TetR-like_transc_reg"/>
</dbReference>
<dbReference type="Pfam" id="PF17932">
    <property type="entry name" value="TetR_C_24"/>
    <property type="match status" value="1"/>
</dbReference>
<reference evidence="7 8" key="1">
    <citation type="journal article" date="2019" name="Int. J. Syst. Evol. Microbiol.">
        <title>The Global Catalogue of Microorganisms (GCM) 10K type strain sequencing project: providing services to taxonomists for standard genome sequencing and annotation.</title>
        <authorList>
            <consortium name="The Broad Institute Genomics Platform"/>
            <consortium name="The Broad Institute Genome Sequencing Center for Infectious Disease"/>
            <person name="Wu L."/>
            <person name="Ma J."/>
        </authorList>
    </citation>
    <scope>NUCLEOTIDE SEQUENCE [LARGE SCALE GENOMIC DNA]</scope>
    <source>
        <strain evidence="7 8">JCM 16009</strain>
    </source>
</reference>
<name>A0ABN2N0B5_9PSEU</name>
<keyword evidence="8" id="KW-1185">Reference proteome</keyword>
<dbReference type="Gene3D" id="1.10.10.60">
    <property type="entry name" value="Homeodomain-like"/>
    <property type="match status" value="1"/>
</dbReference>
<dbReference type="InterPro" id="IPR036271">
    <property type="entry name" value="Tet_transcr_reg_TetR-rel_C_sf"/>
</dbReference>
<feature type="domain" description="HTH tetR-type" evidence="6">
    <location>
        <begin position="5"/>
        <end position="65"/>
    </location>
</feature>
<proteinExistence type="predicted"/>
<keyword evidence="4" id="KW-0804">Transcription</keyword>
<dbReference type="InterPro" id="IPR041490">
    <property type="entry name" value="KstR2_TetR_C"/>
</dbReference>
<evidence type="ECO:0000313" key="8">
    <source>
        <dbReference type="Proteomes" id="UP001500449"/>
    </source>
</evidence>
<dbReference type="PANTHER" id="PTHR30055">
    <property type="entry name" value="HTH-TYPE TRANSCRIPTIONAL REGULATOR RUTR"/>
    <property type="match status" value="1"/>
</dbReference>
<dbReference type="SUPFAM" id="SSF46689">
    <property type="entry name" value="Homeodomain-like"/>
    <property type="match status" value="1"/>
</dbReference>
<evidence type="ECO:0000313" key="7">
    <source>
        <dbReference type="EMBL" id="GAA1844142.1"/>
    </source>
</evidence>
<keyword evidence="2" id="KW-0805">Transcription regulation</keyword>
<dbReference type="InterPro" id="IPR001647">
    <property type="entry name" value="HTH_TetR"/>
</dbReference>
<evidence type="ECO:0000256" key="1">
    <source>
        <dbReference type="ARBA" id="ARBA00022491"/>
    </source>
</evidence>
<dbReference type="Pfam" id="PF00440">
    <property type="entry name" value="TetR_N"/>
    <property type="match status" value="1"/>
</dbReference>